<evidence type="ECO:0000256" key="1">
    <source>
        <dbReference type="ARBA" id="ARBA00009437"/>
    </source>
</evidence>
<dbReference type="OrthoDB" id="7557786at2"/>
<dbReference type="InterPro" id="IPR036390">
    <property type="entry name" value="WH_DNA-bd_sf"/>
</dbReference>
<dbReference type="FunFam" id="1.10.10.10:FF:000001">
    <property type="entry name" value="LysR family transcriptional regulator"/>
    <property type="match status" value="1"/>
</dbReference>
<organism evidence="6 7">
    <name type="scientific">Bosea psychrotolerans</name>
    <dbReference type="NCBI Taxonomy" id="1871628"/>
    <lineage>
        <taxon>Bacteria</taxon>
        <taxon>Pseudomonadati</taxon>
        <taxon>Pseudomonadota</taxon>
        <taxon>Alphaproteobacteria</taxon>
        <taxon>Hyphomicrobiales</taxon>
        <taxon>Boseaceae</taxon>
        <taxon>Bosea</taxon>
    </lineage>
</organism>
<feature type="domain" description="HTH lysR-type" evidence="5">
    <location>
        <begin position="6"/>
        <end position="63"/>
    </location>
</feature>
<protein>
    <submittedName>
        <fullName evidence="6">DNA-binding transcriptional LysR family regulator</fullName>
    </submittedName>
</protein>
<accession>A0A2S4M9N5</accession>
<evidence type="ECO:0000256" key="2">
    <source>
        <dbReference type="ARBA" id="ARBA00023015"/>
    </source>
</evidence>
<evidence type="ECO:0000259" key="5">
    <source>
        <dbReference type="PROSITE" id="PS50931"/>
    </source>
</evidence>
<dbReference type="GO" id="GO:0003677">
    <property type="term" value="F:DNA binding"/>
    <property type="evidence" value="ECO:0007669"/>
    <property type="project" value="UniProtKB-KW"/>
</dbReference>
<dbReference type="SUPFAM" id="SSF53850">
    <property type="entry name" value="Periplasmic binding protein-like II"/>
    <property type="match status" value="1"/>
</dbReference>
<dbReference type="InterPro" id="IPR058163">
    <property type="entry name" value="LysR-type_TF_proteobact-type"/>
</dbReference>
<dbReference type="Gene3D" id="1.10.10.10">
    <property type="entry name" value="Winged helix-like DNA-binding domain superfamily/Winged helix DNA-binding domain"/>
    <property type="match status" value="1"/>
</dbReference>
<dbReference type="CDD" id="cd08422">
    <property type="entry name" value="PBP2_CrgA_like"/>
    <property type="match status" value="1"/>
</dbReference>
<dbReference type="RefSeq" id="WP_103718793.1">
    <property type="nucleotide sequence ID" value="NZ_PQFZ01000007.1"/>
</dbReference>
<reference evidence="6 7" key="1">
    <citation type="submission" date="2018-01" db="EMBL/GenBank/DDBJ databases">
        <title>Genomic Encyclopedia of Type Strains, Phase III (KMG-III): the genomes of soil and plant-associated and newly described type strains.</title>
        <authorList>
            <person name="Whitman W."/>
        </authorList>
    </citation>
    <scope>NUCLEOTIDE SEQUENCE [LARGE SCALE GENOMIC DNA]</scope>
    <source>
        <strain evidence="6 7">1131</strain>
    </source>
</reference>
<keyword evidence="3 6" id="KW-0238">DNA-binding</keyword>
<gene>
    <name evidence="6" type="ORF">CYD53_107187</name>
</gene>
<dbReference type="Proteomes" id="UP000236919">
    <property type="component" value="Unassembled WGS sequence"/>
</dbReference>
<dbReference type="GO" id="GO:0003700">
    <property type="term" value="F:DNA-binding transcription factor activity"/>
    <property type="evidence" value="ECO:0007669"/>
    <property type="project" value="InterPro"/>
</dbReference>
<dbReference type="PANTHER" id="PTHR30537:SF5">
    <property type="entry name" value="HTH-TYPE TRANSCRIPTIONAL ACTIVATOR TTDR-RELATED"/>
    <property type="match status" value="1"/>
</dbReference>
<dbReference type="Pfam" id="PF00126">
    <property type="entry name" value="HTH_1"/>
    <property type="match status" value="1"/>
</dbReference>
<dbReference type="PROSITE" id="PS50931">
    <property type="entry name" value="HTH_LYSR"/>
    <property type="match status" value="1"/>
</dbReference>
<evidence type="ECO:0000313" key="7">
    <source>
        <dbReference type="Proteomes" id="UP000236919"/>
    </source>
</evidence>
<dbReference type="InterPro" id="IPR005119">
    <property type="entry name" value="LysR_subst-bd"/>
</dbReference>
<dbReference type="InterPro" id="IPR036388">
    <property type="entry name" value="WH-like_DNA-bd_sf"/>
</dbReference>
<evidence type="ECO:0000313" key="6">
    <source>
        <dbReference type="EMBL" id="POR51404.1"/>
    </source>
</evidence>
<dbReference type="Gene3D" id="3.40.190.290">
    <property type="match status" value="1"/>
</dbReference>
<dbReference type="PRINTS" id="PR00039">
    <property type="entry name" value="HTHLYSR"/>
</dbReference>
<dbReference type="Pfam" id="PF03466">
    <property type="entry name" value="LysR_substrate"/>
    <property type="match status" value="1"/>
</dbReference>
<dbReference type="InterPro" id="IPR000847">
    <property type="entry name" value="LysR_HTH_N"/>
</dbReference>
<sequence>MDRSDVTLERMRSFVRVAERGSLSAVARELGVGQSTITRHLRELEDALGVPLLSRTTRRVTMTDEGGRYYADCIQILRLVEQAGDEARGTRGAPAGTIRISCTAAFGVLHASRLIFAFQDCYPEIGVDLSLTDERVDLVREGVDIALRLGPLSDSSMKLRALGQCRRLLVAAPDYLAARGRPTIPQDLSGHEGIRMSNVAGSDTLILQGPDGARHVVPFGGRFRVDHGLAAREALAAGRGIGPTHQWLVGDLLADGRLEAILPDYALPFVPLSLLIVPERAGIARVRLLVDFLAQQISGIAGIEAPRP</sequence>
<dbReference type="EMBL" id="PQFZ01000007">
    <property type="protein sequence ID" value="POR51404.1"/>
    <property type="molecule type" value="Genomic_DNA"/>
</dbReference>
<comment type="similarity">
    <text evidence="1">Belongs to the LysR transcriptional regulatory family.</text>
</comment>
<dbReference type="AlphaFoldDB" id="A0A2S4M9N5"/>
<evidence type="ECO:0000256" key="4">
    <source>
        <dbReference type="ARBA" id="ARBA00023163"/>
    </source>
</evidence>
<keyword evidence="7" id="KW-1185">Reference proteome</keyword>
<proteinExistence type="inferred from homology"/>
<name>A0A2S4M9N5_9HYPH</name>
<keyword evidence="4" id="KW-0804">Transcription</keyword>
<dbReference type="SUPFAM" id="SSF46785">
    <property type="entry name" value="Winged helix' DNA-binding domain"/>
    <property type="match status" value="1"/>
</dbReference>
<comment type="caution">
    <text evidence="6">The sequence shown here is derived from an EMBL/GenBank/DDBJ whole genome shotgun (WGS) entry which is preliminary data.</text>
</comment>
<keyword evidence="2" id="KW-0805">Transcription regulation</keyword>
<evidence type="ECO:0000256" key="3">
    <source>
        <dbReference type="ARBA" id="ARBA00023125"/>
    </source>
</evidence>
<dbReference type="PANTHER" id="PTHR30537">
    <property type="entry name" value="HTH-TYPE TRANSCRIPTIONAL REGULATOR"/>
    <property type="match status" value="1"/>
</dbReference>